<dbReference type="Pfam" id="PF01026">
    <property type="entry name" value="TatD_DNase"/>
    <property type="match status" value="1"/>
</dbReference>
<dbReference type="CDD" id="cd01310">
    <property type="entry name" value="TatD_DNAse"/>
    <property type="match status" value="1"/>
</dbReference>
<gene>
    <name evidence="8" type="primary">LOC113796758</name>
</gene>
<comment type="similarity">
    <text evidence="1">Belongs to the metallo-dependent hydrolases superfamily. TatD-type hydrolase family.</text>
</comment>
<comment type="function">
    <text evidence="6">Deoxyribonuclease which catalyzes (in vitro) the decatenation of kinetoplast DNA, which are circular DNA catenated to each other, producing linear DNA molecules. Plays an important role in chromosomal segregation and cell cycle progression during eye development probably via its DNA decatenation activity.</text>
</comment>
<evidence type="ECO:0000256" key="3">
    <source>
        <dbReference type="ARBA" id="ARBA00022723"/>
    </source>
</evidence>
<dbReference type="PANTHER" id="PTHR10060:SF15">
    <property type="entry name" value="DEOXYRIBONUCLEASE TATDN1"/>
    <property type="match status" value="1"/>
</dbReference>
<dbReference type="Gene3D" id="3.20.20.140">
    <property type="entry name" value="Metal-dependent hydrolases"/>
    <property type="match status" value="1"/>
</dbReference>
<protein>
    <recommendedName>
        <fullName evidence="5">Deoxyribonuclease TATDN1</fullName>
    </recommendedName>
</protein>
<keyword evidence="2" id="KW-0540">Nuclease</keyword>
<reference evidence="8" key="1">
    <citation type="submission" date="2025-08" db="UniProtKB">
        <authorList>
            <consortium name="RefSeq"/>
        </authorList>
    </citation>
    <scope>IDENTIFICATION</scope>
    <source>
        <strain evidence="8">Airmid</strain>
    </source>
</reference>
<organism evidence="7 8">
    <name type="scientific">Dermatophagoides pteronyssinus</name>
    <name type="common">European house dust mite</name>
    <dbReference type="NCBI Taxonomy" id="6956"/>
    <lineage>
        <taxon>Eukaryota</taxon>
        <taxon>Metazoa</taxon>
        <taxon>Ecdysozoa</taxon>
        <taxon>Arthropoda</taxon>
        <taxon>Chelicerata</taxon>
        <taxon>Arachnida</taxon>
        <taxon>Acari</taxon>
        <taxon>Acariformes</taxon>
        <taxon>Sarcoptiformes</taxon>
        <taxon>Astigmata</taxon>
        <taxon>Psoroptidia</taxon>
        <taxon>Analgoidea</taxon>
        <taxon>Pyroglyphidae</taxon>
        <taxon>Dermatophagoidinae</taxon>
        <taxon>Dermatophagoides</taxon>
    </lineage>
</organism>
<keyword evidence="4" id="KW-0378">Hydrolase</keyword>
<dbReference type="GO" id="GO:0008296">
    <property type="term" value="F:3'-5'-DNA exonuclease activity"/>
    <property type="evidence" value="ECO:0007669"/>
    <property type="project" value="TreeGrafter"/>
</dbReference>
<dbReference type="OrthoDB" id="6079689at2759"/>
<evidence type="ECO:0000256" key="4">
    <source>
        <dbReference type="ARBA" id="ARBA00022801"/>
    </source>
</evidence>
<dbReference type="Proteomes" id="UP000515146">
    <property type="component" value="Unplaced"/>
</dbReference>
<proteinExistence type="inferred from homology"/>
<evidence type="ECO:0000256" key="1">
    <source>
        <dbReference type="ARBA" id="ARBA00009275"/>
    </source>
</evidence>
<dbReference type="KEGG" id="dpte:113796758"/>
<dbReference type="InParanoid" id="A0A6P6YBY1"/>
<accession>A0A6P6YBY1</accession>
<dbReference type="AlphaFoldDB" id="A0A6P6YBY1"/>
<dbReference type="GO" id="GO:0046872">
    <property type="term" value="F:metal ion binding"/>
    <property type="evidence" value="ECO:0007669"/>
    <property type="project" value="UniProtKB-KW"/>
</dbReference>
<dbReference type="InterPro" id="IPR050891">
    <property type="entry name" value="TatD-type_Hydrolase"/>
</dbReference>
<keyword evidence="7" id="KW-1185">Reference proteome</keyword>
<evidence type="ECO:0000313" key="7">
    <source>
        <dbReference type="Proteomes" id="UP000515146"/>
    </source>
</evidence>
<keyword evidence="3" id="KW-0479">Metal-binding</keyword>
<dbReference type="SUPFAM" id="SSF51556">
    <property type="entry name" value="Metallo-dependent hydrolases"/>
    <property type="match status" value="1"/>
</dbReference>
<name>A0A6P6YBY1_DERPT</name>
<evidence type="ECO:0000256" key="6">
    <source>
        <dbReference type="ARBA" id="ARBA00045223"/>
    </source>
</evidence>
<dbReference type="InterPro" id="IPR001130">
    <property type="entry name" value="TatD-like"/>
</dbReference>
<evidence type="ECO:0000256" key="2">
    <source>
        <dbReference type="ARBA" id="ARBA00022722"/>
    </source>
</evidence>
<sequence>MAEPHDKTQEDDTDRKSELVLSQILENAINDVASQCLLYHVSKPLFGSHLKKFWNRNMRNFRPAVACYLLTAPDDPLKLFYEPSSADELRAMYEDDSNLNYMFNKLFANVHAQKTLKSENKTTLFVSLPVAVKGAYLRVTNSSGANTFHHPTDPASNIMFEYKNINKSEGIESESDEETAPNVPDDLYVYKDPCPETELPLISFCDTWGSFLSSRLGIITLGSAEDSLIVGQLFSEIFREPITDEPLELKTYQGIYFDREKHQKDLNKVLNRARNNCIKKILCTGVSYNESLKTLELIKEYPQSKDFLYMTCGVHPTESNEVDQYRNSGELLDSLKSFVLNNRDYVKTYGEYGLDKARTSYCDYEKQLFFFEEQLKLNSYLQLPSFLHCRDAYDDFIHLLRKYPVVAKSSGVVHSFDGSLSQAEELIRNNFDIGINGCSLRNLDTQIACSQIPLSRLHIETDAPWCIIKKTHSSWKSLRWTVLDSKIVKPTDYNLEEENLKQTSI</sequence>
<dbReference type="GO" id="GO:0005829">
    <property type="term" value="C:cytosol"/>
    <property type="evidence" value="ECO:0007669"/>
    <property type="project" value="TreeGrafter"/>
</dbReference>
<dbReference type="PANTHER" id="PTHR10060">
    <property type="entry name" value="TATD FAMILY DEOXYRIBONUCLEASE"/>
    <property type="match status" value="1"/>
</dbReference>
<evidence type="ECO:0000256" key="5">
    <source>
        <dbReference type="ARBA" id="ARBA00039767"/>
    </source>
</evidence>
<dbReference type="InterPro" id="IPR032466">
    <property type="entry name" value="Metal_Hydrolase"/>
</dbReference>
<evidence type="ECO:0000313" key="8">
    <source>
        <dbReference type="RefSeq" id="XP_027202857.1"/>
    </source>
</evidence>
<dbReference type="RefSeq" id="XP_027202857.1">
    <property type="nucleotide sequence ID" value="XM_027347056.1"/>
</dbReference>